<reference evidence="15" key="3">
    <citation type="submission" date="2025-09" db="UniProtKB">
        <authorList>
            <consortium name="Ensembl"/>
        </authorList>
    </citation>
    <scope>IDENTIFICATION</scope>
</reference>
<dbReference type="Gene3D" id="2.60.40.10">
    <property type="entry name" value="Immunoglobulins"/>
    <property type="match status" value="1"/>
</dbReference>
<dbReference type="SUPFAM" id="SSF103575">
    <property type="entry name" value="Plexin repeat"/>
    <property type="match status" value="1"/>
</dbReference>
<evidence type="ECO:0000256" key="13">
    <source>
        <dbReference type="SAM" id="SignalP"/>
    </source>
</evidence>
<dbReference type="PANTHER" id="PTHR11036">
    <property type="entry name" value="SEMAPHORIN"/>
    <property type="match status" value="1"/>
</dbReference>
<dbReference type="InterPro" id="IPR015943">
    <property type="entry name" value="WD40/YVTN_repeat-like_dom_sf"/>
</dbReference>
<evidence type="ECO:0000256" key="3">
    <source>
        <dbReference type="ARBA" id="ARBA00022473"/>
    </source>
</evidence>
<evidence type="ECO:0000259" key="14">
    <source>
        <dbReference type="PROSITE" id="PS51004"/>
    </source>
</evidence>
<evidence type="ECO:0000256" key="8">
    <source>
        <dbReference type="ARBA" id="ARBA00023136"/>
    </source>
</evidence>
<dbReference type="Pfam" id="PF01437">
    <property type="entry name" value="PSI"/>
    <property type="match status" value="1"/>
</dbReference>
<dbReference type="AlphaFoldDB" id="W5MMT4"/>
<comment type="similarity">
    <text evidence="2">Belongs to the semaphorin family.</text>
</comment>
<dbReference type="InterPro" id="IPR001627">
    <property type="entry name" value="Semap_dom"/>
</dbReference>
<keyword evidence="16" id="KW-1185">Reference proteome</keyword>
<dbReference type="GO" id="GO:0045499">
    <property type="term" value="F:chemorepellent activity"/>
    <property type="evidence" value="ECO:0000318"/>
    <property type="project" value="GO_Central"/>
</dbReference>
<dbReference type="GO" id="GO:0001755">
    <property type="term" value="P:neural crest cell migration"/>
    <property type="evidence" value="ECO:0000318"/>
    <property type="project" value="GO_Central"/>
</dbReference>
<keyword evidence="3" id="KW-0217">Developmental protein</keyword>
<dbReference type="InterPro" id="IPR002165">
    <property type="entry name" value="Plexin_repeat"/>
</dbReference>
<evidence type="ECO:0000256" key="12">
    <source>
        <dbReference type="PROSITE-ProRule" id="PRU00352"/>
    </source>
</evidence>
<dbReference type="InterPro" id="IPR036352">
    <property type="entry name" value="Semap_dom_sf"/>
</dbReference>
<dbReference type="HOGENOM" id="CLU_009051_11_2_1"/>
<dbReference type="Pfam" id="PF01403">
    <property type="entry name" value="Sema"/>
    <property type="match status" value="1"/>
</dbReference>
<dbReference type="InterPro" id="IPR027231">
    <property type="entry name" value="Semaphorin"/>
</dbReference>
<dbReference type="GO" id="GO:0038191">
    <property type="term" value="F:neuropilin binding"/>
    <property type="evidence" value="ECO:0000318"/>
    <property type="project" value="GO_Central"/>
</dbReference>
<keyword evidence="13" id="KW-0732">Signal</keyword>
<evidence type="ECO:0000256" key="7">
    <source>
        <dbReference type="ARBA" id="ARBA00022989"/>
    </source>
</evidence>
<dbReference type="PROSITE" id="PS51004">
    <property type="entry name" value="SEMA"/>
    <property type="match status" value="1"/>
</dbReference>
<dbReference type="SMART" id="SM00423">
    <property type="entry name" value="PSI"/>
    <property type="match status" value="1"/>
</dbReference>
<dbReference type="FunFam" id="3.30.1680.10:FF:000016">
    <property type="entry name" value="Putative Semaphorin-6B"/>
    <property type="match status" value="1"/>
</dbReference>
<dbReference type="SUPFAM" id="SSF101912">
    <property type="entry name" value="Sema domain"/>
    <property type="match status" value="1"/>
</dbReference>
<evidence type="ECO:0000256" key="2">
    <source>
        <dbReference type="ARBA" id="ARBA00009492"/>
    </source>
</evidence>
<dbReference type="GeneTree" id="ENSGT00940000165314"/>
<dbReference type="FunFam" id="2.60.40.10:FF:001170">
    <property type="entry name" value="Sema domain, immunoglobulin domain (Ig), short basic domain, secreted, (Semaphorin) 3F"/>
    <property type="match status" value="1"/>
</dbReference>
<dbReference type="InterPro" id="IPR013783">
    <property type="entry name" value="Ig-like_fold"/>
</dbReference>
<keyword evidence="5" id="KW-0221">Differentiation</keyword>
<evidence type="ECO:0000313" key="15">
    <source>
        <dbReference type="Ensembl" id="ENSLOCP00000009693.1"/>
    </source>
</evidence>
<keyword evidence="8" id="KW-0472">Membrane</keyword>
<keyword evidence="9" id="KW-1015">Disulfide bond</keyword>
<dbReference type="GO" id="GO:0030335">
    <property type="term" value="P:positive regulation of cell migration"/>
    <property type="evidence" value="ECO:0000318"/>
    <property type="project" value="GO_Central"/>
</dbReference>
<evidence type="ECO:0000256" key="10">
    <source>
        <dbReference type="ARBA" id="ARBA00023180"/>
    </source>
</evidence>
<dbReference type="GO" id="GO:0050919">
    <property type="term" value="P:negative chemotaxis"/>
    <property type="evidence" value="ECO:0000318"/>
    <property type="project" value="GO_Central"/>
</dbReference>
<comment type="caution">
    <text evidence="12">Lacks conserved residue(s) required for the propagation of feature annotation.</text>
</comment>
<dbReference type="GO" id="GO:0071526">
    <property type="term" value="P:semaphorin-plexin signaling pathway"/>
    <property type="evidence" value="ECO:0000318"/>
    <property type="project" value="GO_Central"/>
</dbReference>
<dbReference type="InterPro" id="IPR016201">
    <property type="entry name" value="PSI"/>
</dbReference>
<dbReference type="GO" id="GO:0030215">
    <property type="term" value="F:semaphorin receptor binding"/>
    <property type="evidence" value="ECO:0000318"/>
    <property type="project" value="GO_Central"/>
</dbReference>
<keyword evidence="6" id="KW-0524">Neurogenesis</keyword>
<dbReference type="GO" id="GO:0007411">
    <property type="term" value="P:axon guidance"/>
    <property type="evidence" value="ECO:0000318"/>
    <property type="project" value="GO_Central"/>
</dbReference>
<keyword evidence="4" id="KW-0812">Transmembrane</keyword>
<evidence type="ECO:0000256" key="5">
    <source>
        <dbReference type="ARBA" id="ARBA00022782"/>
    </source>
</evidence>
<dbReference type="OMA" id="PGMCVRK"/>
<dbReference type="InParanoid" id="W5MMT4"/>
<dbReference type="Gene3D" id="3.30.1680.10">
    <property type="entry name" value="ligand-binding face of the semaphorins, domain 2"/>
    <property type="match status" value="1"/>
</dbReference>
<dbReference type="EMBL" id="AHAT01028259">
    <property type="status" value="NOT_ANNOTATED_CDS"/>
    <property type="molecule type" value="Genomic_DNA"/>
</dbReference>
<dbReference type="PANTHER" id="PTHR11036:SF85">
    <property type="entry name" value="SI:CH211-113G11.6 ISOFORM X1"/>
    <property type="match status" value="1"/>
</dbReference>
<feature type="chain" id="PRO_5004866339" description="Semaphorin-1A" evidence="13">
    <location>
        <begin position="21"/>
        <end position="634"/>
    </location>
</feature>
<reference evidence="16" key="1">
    <citation type="submission" date="2011-12" db="EMBL/GenBank/DDBJ databases">
        <title>The Draft Genome of Lepisosteus oculatus.</title>
        <authorList>
            <consortium name="The Broad Institute Genome Assembly &amp; Analysis Group"/>
            <consortium name="Computational R&amp;D Group"/>
            <consortium name="and Sequencing Platform"/>
            <person name="Di Palma F."/>
            <person name="Alfoldi J."/>
            <person name="Johnson J."/>
            <person name="Berlin A."/>
            <person name="Gnerre S."/>
            <person name="Jaffe D."/>
            <person name="MacCallum I."/>
            <person name="Young S."/>
            <person name="Walker B.J."/>
            <person name="Lander E.S."/>
            <person name="Lindblad-Toh K."/>
        </authorList>
    </citation>
    <scope>NUCLEOTIDE SEQUENCE [LARGE SCALE GENOMIC DNA]</scope>
</reference>
<accession>W5MMT4</accession>
<proteinExistence type="inferred from homology"/>
<dbReference type="FunFam" id="2.130.10.10:FF:000223">
    <property type="entry name" value="semaphorin-7A isoform X1"/>
    <property type="match status" value="1"/>
</dbReference>
<dbReference type="STRING" id="7918.ENSLOCP00000009693"/>
<feature type="domain" description="Sema" evidence="14">
    <location>
        <begin position="2"/>
        <end position="459"/>
    </location>
</feature>
<dbReference type="Gene3D" id="2.130.10.10">
    <property type="entry name" value="YVTN repeat-like/Quinoprotein amine dehydrogenase"/>
    <property type="match status" value="1"/>
</dbReference>
<dbReference type="Ensembl" id="ENSLOCT00000009704.1">
    <property type="protein sequence ID" value="ENSLOCP00000009693.1"/>
    <property type="gene ID" value="ENSLOCG00000007977.1"/>
</dbReference>
<dbReference type="SMART" id="SM00630">
    <property type="entry name" value="Sema"/>
    <property type="match status" value="1"/>
</dbReference>
<dbReference type="Bgee" id="ENSLOCG00000007977">
    <property type="expression patterns" value="Expressed in brain and 4 other cell types or tissues"/>
</dbReference>
<keyword evidence="7" id="KW-1133">Transmembrane helix</keyword>
<dbReference type="Proteomes" id="UP000018468">
    <property type="component" value="Linkage group LG24"/>
</dbReference>
<evidence type="ECO:0000256" key="9">
    <source>
        <dbReference type="ARBA" id="ARBA00023157"/>
    </source>
</evidence>
<reference evidence="15" key="2">
    <citation type="submission" date="2025-08" db="UniProtKB">
        <authorList>
            <consortium name="Ensembl"/>
        </authorList>
    </citation>
    <scope>IDENTIFICATION</scope>
</reference>
<evidence type="ECO:0000256" key="4">
    <source>
        <dbReference type="ARBA" id="ARBA00022692"/>
    </source>
</evidence>
<evidence type="ECO:0000313" key="16">
    <source>
        <dbReference type="Proteomes" id="UP000018468"/>
    </source>
</evidence>
<comment type="subcellular location">
    <subcellularLocation>
        <location evidence="1">Membrane</location>
    </subcellularLocation>
</comment>
<sequence>NRVFKAFTLFFLVSCKRTLTCFVEPGRFIFPKPENYTTVLHQDGSDVIYIGGQAVVYALNFTDLRAKDPKILVTLDENAKEACLGKPTVLKEQCENFITVIQRVNDSLVVCGTNAGSPKCWLMVNDTELSDTTTNGQMMAPADISPPFPSQRVVSLSAEGNLYSALSATGRQGGFIRRAYGSQKLLKSEDKWLHNPQFAGAAVIPAMPRHLEEIYFFFSEINRTATPDEDPYRARIGRVCLVDEGGSKTVLPDSWTTFLKARVRCGVEGTPQQYNRFKEAYVLTSTDKKVGVLYGIFSNAWDITVVCAYSIEEIDQSFGTSKLKGYTSPLPAHRPGTCAFKNVTSGLAAKTLGVIRDHPEIEDVIRPLGKQPLALLTSDHFTKMAADTVLAVNDEHYSVLYLGTGKGKVLKVLHTIEEVFIISQYSLFAAEAPVSLMTIDSHKGHLYVGTSLEVQRLPLADCQRYGNTCRDCVLSRDPYCGWDAAGRQCTAIPPGYNSSFGSILQNLDQSNTSVCGDSADLKAPSTDPKEVLVNPDGPILLPCPVRSYHASYTWEKDNCQKRYPCSINGGSCVLAPTPDLPLKDGVFRCMALEDGHKEEVVSYRLVLNSAIPAGPARASLLPSLLVAAAALWLM</sequence>
<name>W5MMT4_LEPOC</name>
<keyword evidence="10" id="KW-0325">Glycoprotein</keyword>
<protein>
    <recommendedName>
        <fullName evidence="11">Semaphorin-1A</fullName>
    </recommendedName>
</protein>
<evidence type="ECO:0000256" key="1">
    <source>
        <dbReference type="ARBA" id="ARBA00004370"/>
    </source>
</evidence>
<evidence type="ECO:0000256" key="11">
    <source>
        <dbReference type="ARBA" id="ARBA00074143"/>
    </source>
</evidence>
<feature type="signal peptide" evidence="13">
    <location>
        <begin position="1"/>
        <end position="20"/>
    </location>
</feature>
<dbReference type="eggNOG" id="KOG3611">
    <property type="taxonomic scope" value="Eukaryota"/>
</dbReference>
<dbReference type="GO" id="GO:0005886">
    <property type="term" value="C:plasma membrane"/>
    <property type="evidence" value="ECO:0000318"/>
    <property type="project" value="GO_Central"/>
</dbReference>
<evidence type="ECO:0000256" key="6">
    <source>
        <dbReference type="ARBA" id="ARBA00022902"/>
    </source>
</evidence>
<organism evidence="15 16">
    <name type="scientific">Lepisosteus oculatus</name>
    <name type="common">Spotted gar</name>
    <dbReference type="NCBI Taxonomy" id="7918"/>
    <lineage>
        <taxon>Eukaryota</taxon>
        <taxon>Metazoa</taxon>
        <taxon>Chordata</taxon>
        <taxon>Craniata</taxon>
        <taxon>Vertebrata</taxon>
        <taxon>Euteleostomi</taxon>
        <taxon>Actinopterygii</taxon>
        <taxon>Neopterygii</taxon>
        <taxon>Holostei</taxon>
        <taxon>Semionotiformes</taxon>
        <taxon>Lepisosteidae</taxon>
        <taxon>Lepisosteus</taxon>
    </lineage>
</organism>